<evidence type="ECO:0000259" key="6">
    <source>
        <dbReference type="PROSITE" id="PS50850"/>
    </source>
</evidence>
<feature type="transmembrane region" description="Helical" evidence="5">
    <location>
        <begin position="305"/>
        <end position="324"/>
    </location>
</feature>
<dbReference type="GO" id="GO:0005886">
    <property type="term" value="C:plasma membrane"/>
    <property type="evidence" value="ECO:0007669"/>
    <property type="project" value="TreeGrafter"/>
</dbReference>
<proteinExistence type="predicted"/>
<dbReference type="STRING" id="264198.Reut_A0053"/>
<organism evidence="7">
    <name type="scientific">Cupriavidus pinatubonensis (strain JMP 134 / LMG 1197)</name>
    <name type="common">Cupriavidus necator (strain JMP 134)</name>
    <dbReference type="NCBI Taxonomy" id="264198"/>
    <lineage>
        <taxon>Bacteria</taxon>
        <taxon>Pseudomonadati</taxon>
        <taxon>Pseudomonadota</taxon>
        <taxon>Betaproteobacteria</taxon>
        <taxon>Burkholderiales</taxon>
        <taxon>Burkholderiaceae</taxon>
        <taxon>Cupriavidus</taxon>
    </lineage>
</organism>
<evidence type="ECO:0000256" key="2">
    <source>
        <dbReference type="ARBA" id="ARBA00022989"/>
    </source>
</evidence>
<dbReference type="InterPro" id="IPR020846">
    <property type="entry name" value="MFS_dom"/>
</dbReference>
<feature type="transmembrane region" description="Helical" evidence="5">
    <location>
        <begin position="275"/>
        <end position="293"/>
    </location>
</feature>
<feature type="compositionally biased region" description="Low complexity" evidence="4">
    <location>
        <begin position="7"/>
        <end position="19"/>
    </location>
</feature>
<evidence type="ECO:0000256" key="3">
    <source>
        <dbReference type="ARBA" id="ARBA00023136"/>
    </source>
</evidence>
<dbReference type="CDD" id="cd17478">
    <property type="entry name" value="MFS_FsR"/>
    <property type="match status" value="1"/>
</dbReference>
<dbReference type="eggNOG" id="COG2814">
    <property type="taxonomic scope" value="Bacteria"/>
</dbReference>
<gene>
    <name evidence="7" type="ordered locus">Reut_A0053</name>
</gene>
<dbReference type="GO" id="GO:0022857">
    <property type="term" value="F:transmembrane transporter activity"/>
    <property type="evidence" value="ECO:0007669"/>
    <property type="project" value="InterPro"/>
</dbReference>
<dbReference type="AlphaFoldDB" id="Q477J8"/>
<feature type="region of interest" description="Disordered" evidence="4">
    <location>
        <begin position="1"/>
        <end position="20"/>
    </location>
</feature>
<dbReference type="OrthoDB" id="9770492at2"/>
<evidence type="ECO:0000256" key="5">
    <source>
        <dbReference type="SAM" id="Phobius"/>
    </source>
</evidence>
<keyword evidence="1 5" id="KW-0812">Transmembrane</keyword>
<keyword evidence="3 5" id="KW-0472">Membrane</keyword>
<feature type="transmembrane region" description="Helical" evidence="5">
    <location>
        <begin position="240"/>
        <end position="263"/>
    </location>
</feature>
<dbReference type="Gene3D" id="1.20.1250.20">
    <property type="entry name" value="MFS general substrate transporter like domains"/>
    <property type="match status" value="2"/>
</dbReference>
<dbReference type="EMBL" id="CP000090">
    <property type="protein sequence ID" value="AAZ59435.1"/>
    <property type="molecule type" value="Genomic_DNA"/>
</dbReference>
<keyword evidence="2 5" id="KW-1133">Transmembrane helix</keyword>
<dbReference type="InterPro" id="IPR036259">
    <property type="entry name" value="MFS_trans_sf"/>
</dbReference>
<dbReference type="KEGG" id="reu:Reut_A0053"/>
<feature type="transmembrane region" description="Helical" evidence="5">
    <location>
        <begin position="330"/>
        <end position="349"/>
    </location>
</feature>
<dbReference type="InterPro" id="IPR011701">
    <property type="entry name" value="MFS"/>
</dbReference>
<feature type="transmembrane region" description="Helical" evidence="5">
    <location>
        <begin position="391"/>
        <end position="409"/>
    </location>
</feature>
<dbReference type="SUPFAM" id="SSF103473">
    <property type="entry name" value="MFS general substrate transporter"/>
    <property type="match status" value="1"/>
</dbReference>
<sequence>MSTTIDSGSAASGVSGISGTPAAKTEHAAERTGYRVLYAISFAHFLNDMIQSLILAIYPMLKGGFNLSFVQIGFLTMTYQVTASLLQPVVGLYTDKHPKPRSLAIGMGFTLGGLLLLSVAPTYGVLLVAAALVGTGSSIFHPESSRVARMASGGRHGLAQSIFQVGGNGGSAMGPLLAAGIVHKQASLAWFSLAALLAIAVLWKIGGWYAEQIAHRARKGKAGGAVASPVPTRVVVRAMLVLMVLVFSKYFYMASLTTYYTFYLMEKFGLARQSAQIYLFVFLFAVAAGTILGGPIGDRIGRKRVIWASILGVAPFTLVLPHVGLFWTGVLTFIIGFILASAFSAILVFAQELIPGKVGMVSGMFFGFAFGMGGIGAAVLGGLADTHGIEAVYQLCAFLPLLGLLAVFLPDLGGKRKPA</sequence>
<dbReference type="PANTHER" id="PTHR43129:SF1">
    <property type="entry name" value="FOSMIDOMYCIN RESISTANCE PROTEIN"/>
    <property type="match status" value="1"/>
</dbReference>
<name>Q477J8_CUPPJ</name>
<evidence type="ECO:0000313" key="7">
    <source>
        <dbReference type="EMBL" id="AAZ59435.1"/>
    </source>
</evidence>
<protein>
    <submittedName>
        <fullName evidence="7">Major facilitator superfamily MFS_1</fullName>
    </submittedName>
</protein>
<feature type="transmembrane region" description="Helical" evidence="5">
    <location>
        <begin position="188"/>
        <end position="210"/>
    </location>
</feature>
<dbReference type="Pfam" id="PF07690">
    <property type="entry name" value="MFS_1"/>
    <property type="match status" value="1"/>
</dbReference>
<evidence type="ECO:0000256" key="4">
    <source>
        <dbReference type="SAM" id="MobiDB-lite"/>
    </source>
</evidence>
<feature type="transmembrane region" description="Helical" evidence="5">
    <location>
        <begin position="67"/>
        <end position="90"/>
    </location>
</feature>
<feature type="transmembrane region" description="Helical" evidence="5">
    <location>
        <begin position="36"/>
        <end position="61"/>
    </location>
</feature>
<reference evidence="7" key="1">
    <citation type="submission" date="2005-08" db="EMBL/GenBank/DDBJ databases">
        <title>Complete sequence of Chromosome1 of Ralstonia eutropha JMP134.</title>
        <authorList>
            <person name="Copeland A."/>
            <person name="Lucas S."/>
            <person name="Lapidus A."/>
            <person name="Barry K."/>
            <person name="Detter J.C."/>
            <person name="Glavina T."/>
            <person name="Hammon N."/>
            <person name="Israni S."/>
            <person name="Pitluck S."/>
            <person name="Goltsman E."/>
            <person name="Martinez M."/>
            <person name="Schmutz J."/>
            <person name="Larimer F."/>
            <person name="Land M."/>
            <person name="Lykidis A."/>
            <person name="Richardson P."/>
        </authorList>
    </citation>
    <scope>NUCLEOTIDE SEQUENCE</scope>
    <source>
        <strain evidence="7">JMP134</strain>
    </source>
</reference>
<feature type="transmembrane region" description="Helical" evidence="5">
    <location>
        <begin position="361"/>
        <end position="379"/>
    </location>
</feature>
<evidence type="ECO:0000256" key="1">
    <source>
        <dbReference type="ARBA" id="ARBA00022692"/>
    </source>
</evidence>
<dbReference type="PANTHER" id="PTHR43129">
    <property type="entry name" value="FOSMIDOMYCIN RESISTANCE PROTEIN"/>
    <property type="match status" value="1"/>
</dbReference>
<dbReference type="PROSITE" id="PS50850">
    <property type="entry name" value="MFS"/>
    <property type="match status" value="1"/>
</dbReference>
<dbReference type="HOGENOM" id="CLU_040537_2_0_4"/>
<accession>Q477J8</accession>
<feature type="domain" description="Major facilitator superfamily (MFS) profile" evidence="6">
    <location>
        <begin position="36"/>
        <end position="415"/>
    </location>
</feature>